<dbReference type="GO" id="GO:0090563">
    <property type="term" value="F:protein-phosphocysteine-sugar phosphotransferase activity"/>
    <property type="evidence" value="ECO:0007669"/>
    <property type="project" value="TreeGrafter"/>
</dbReference>
<feature type="transmembrane region" description="Helical" evidence="12">
    <location>
        <begin position="20"/>
        <end position="36"/>
    </location>
</feature>
<dbReference type="GO" id="GO:0005886">
    <property type="term" value="C:plasma membrane"/>
    <property type="evidence" value="ECO:0007669"/>
    <property type="project" value="UniProtKB-SubCell"/>
</dbReference>
<evidence type="ECO:0000256" key="8">
    <source>
        <dbReference type="ARBA" id="ARBA00022777"/>
    </source>
</evidence>
<organism evidence="15 16">
    <name type="scientific">Clostridium thermobutyricum DSM 4928</name>
    <dbReference type="NCBI Taxonomy" id="1121339"/>
    <lineage>
        <taxon>Bacteria</taxon>
        <taxon>Bacillati</taxon>
        <taxon>Bacillota</taxon>
        <taxon>Clostridia</taxon>
        <taxon>Eubacteriales</taxon>
        <taxon>Clostridiaceae</taxon>
        <taxon>Clostridium</taxon>
    </lineage>
</organism>
<dbReference type="PROSITE" id="PS51098">
    <property type="entry name" value="PTS_EIIB_TYPE_1"/>
    <property type="match status" value="1"/>
</dbReference>
<dbReference type="OrthoDB" id="9764327at2"/>
<protein>
    <submittedName>
        <fullName evidence="15">PTS system glucose-specific EIICBA component</fullName>
    </submittedName>
</protein>
<gene>
    <name evidence="15" type="primary">ptsG_2</name>
    <name evidence="15" type="ORF">CLTHE_19480</name>
</gene>
<dbReference type="AlphaFoldDB" id="A0A1V4SU45"/>
<dbReference type="InterPro" id="IPR003352">
    <property type="entry name" value="PTS_EIIC"/>
</dbReference>
<evidence type="ECO:0000256" key="10">
    <source>
        <dbReference type="ARBA" id="ARBA00023136"/>
    </source>
</evidence>
<feature type="transmembrane region" description="Helical" evidence="12">
    <location>
        <begin position="48"/>
        <end position="69"/>
    </location>
</feature>
<evidence type="ECO:0000259" key="13">
    <source>
        <dbReference type="PROSITE" id="PS51098"/>
    </source>
</evidence>
<sequence>MNNSFRLISNQLSKLGKAMLIPVVAMPVAGLLARFGQPDLLNLDILKIASDVIFGNLDMLFAVGCILAYTKGKDKSSAVLAGVLSVMVFRQAITYLDENMSMGVFGGIVSGISTAVIYNHSKNWKVPSMFDFFAGEKLALTLGPIFSIILAGIFSIIWPPIEAGLNVFATGLGSMGIFGVFLFGFLNRILIPTGLHHVFNAYIFYELGSYTTETGTVVTGEMTRFLAGDPSAGAFLVMFYVIMVFGVPGIAAALYKTARPENKTDVKGLASSGALTSIFAGVTEPIEFSFMFISPLLYFIHSVFTGLAGAILYLFDSRLGFNFGFNIIDLGLNWKMGNNVIFIIPVGIAFFFLYYFTFKTIIIKQDLKTPGRSEALEVVDETSIKLSHSNYAYMAKKLLQNLGGAENIVNAENCVTRMRLEIKNIDLINEDNIKKTGARGIVKINQNNIQIIIGTDVGNVMKEFNALLNENMNEVR</sequence>
<feature type="domain" description="PTS EIIB type-1" evidence="13">
    <location>
        <begin position="392"/>
        <end position="474"/>
    </location>
</feature>
<dbReference type="SUPFAM" id="SSF55604">
    <property type="entry name" value="Glucose permease domain IIB"/>
    <property type="match status" value="1"/>
</dbReference>
<feature type="transmembrane region" description="Helical" evidence="12">
    <location>
        <begin position="232"/>
        <end position="255"/>
    </location>
</feature>
<evidence type="ECO:0000256" key="9">
    <source>
        <dbReference type="ARBA" id="ARBA00022989"/>
    </source>
</evidence>
<comment type="subcellular location">
    <subcellularLocation>
        <location evidence="1">Cell membrane</location>
        <topology evidence="1">Multi-pass membrane protein</topology>
    </subcellularLocation>
</comment>
<dbReference type="PROSITE" id="PS51103">
    <property type="entry name" value="PTS_EIIC_TYPE_1"/>
    <property type="match status" value="1"/>
</dbReference>
<keyword evidence="3" id="KW-1003">Cell membrane</keyword>
<dbReference type="InterPro" id="IPR050429">
    <property type="entry name" value="PTS_Glucose_EIICBA"/>
</dbReference>
<dbReference type="InterPro" id="IPR001996">
    <property type="entry name" value="PTS_IIB_1"/>
</dbReference>
<feature type="transmembrane region" description="Helical" evidence="12">
    <location>
        <begin position="296"/>
        <end position="315"/>
    </location>
</feature>
<evidence type="ECO:0000256" key="2">
    <source>
        <dbReference type="ARBA" id="ARBA00022448"/>
    </source>
</evidence>
<dbReference type="InterPro" id="IPR013013">
    <property type="entry name" value="PTS_EIIC_1"/>
</dbReference>
<evidence type="ECO:0000256" key="6">
    <source>
        <dbReference type="ARBA" id="ARBA00022683"/>
    </source>
</evidence>
<keyword evidence="6" id="KW-0598">Phosphotransferase system</keyword>
<evidence type="ECO:0000256" key="11">
    <source>
        <dbReference type="PROSITE-ProRule" id="PRU00421"/>
    </source>
</evidence>
<feature type="transmembrane region" description="Helical" evidence="12">
    <location>
        <begin position="336"/>
        <end position="356"/>
    </location>
</feature>
<evidence type="ECO:0000256" key="1">
    <source>
        <dbReference type="ARBA" id="ARBA00004651"/>
    </source>
</evidence>
<feature type="transmembrane region" description="Helical" evidence="12">
    <location>
        <begin position="138"/>
        <end position="161"/>
    </location>
</feature>
<keyword evidence="8" id="KW-0418">Kinase</keyword>
<dbReference type="InterPro" id="IPR018113">
    <property type="entry name" value="PTrfase_EIIB_Cys"/>
</dbReference>
<dbReference type="PROSITE" id="PS01035">
    <property type="entry name" value="PTS_EIIB_TYPE_1_CYS"/>
    <property type="match status" value="1"/>
</dbReference>
<dbReference type="Gene3D" id="3.30.1360.60">
    <property type="entry name" value="Glucose permease domain IIB"/>
    <property type="match status" value="1"/>
</dbReference>
<evidence type="ECO:0000256" key="7">
    <source>
        <dbReference type="ARBA" id="ARBA00022692"/>
    </source>
</evidence>
<evidence type="ECO:0000256" key="3">
    <source>
        <dbReference type="ARBA" id="ARBA00022475"/>
    </source>
</evidence>
<evidence type="ECO:0000256" key="12">
    <source>
        <dbReference type="SAM" id="Phobius"/>
    </source>
</evidence>
<feature type="transmembrane region" description="Helical" evidence="12">
    <location>
        <begin position="167"/>
        <end position="186"/>
    </location>
</feature>
<name>A0A1V4SU45_9CLOT</name>
<proteinExistence type="predicted"/>
<dbReference type="Proteomes" id="UP000191448">
    <property type="component" value="Unassembled WGS sequence"/>
</dbReference>
<evidence type="ECO:0000259" key="14">
    <source>
        <dbReference type="PROSITE" id="PS51103"/>
    </source>
</evidence>
<dbReference type="PANTHER" id="PTHR30009">
    <property type="entry name" value="CYTOCHROME C-TYPE SYNTHESIS PROTEIN AND PTS TRANSMEMBRANE COMPONENT"/>
    <property type="match status" value="1"/>
</dbReference>
<feature type="transmembrane region" description="Helical" evidence="12">
    <location>
        <begin position="99"/>
        <end position="118"/>
    </location>
</feature>
<keyword evidence="4" id="KW-0762">Sugar transport</keyword>
<keyword evidence="5" id="KW-0808">Transferase</keyword>
<keyword evidence="7 12" id="KW-0812">Transmembrane</keyword>
<dbReference type="GO" id="GO:0016301">
    <property type="term" value="F:kinase activity"/>
    <property type="evidence" value="ECO:0007669"/>
    <property type="project" value="UniProtKB-KW"/>
</dbReference>
<evidence type="ECO:0000313" key="15">
    <source>
        <dbReference type="EMBL" id="OPX47385.1"/>
    </source>
</evidence>
<keyword evidence="2" id="KW-0813">Transport</keyword>
<feature type="active site" description="Phosphocysteine intermediate; for EIIB activity" evidence="11">
    <location>
        <position position="414"/>
    </location>
</feature>
<dbReference type="EMBL" id="LTAY01000048">
    <property type="protein sequence ID" value="OPX47385.1"/>
    <property type="molecule type" value="Genomic_DNA"/>
</dbReference>
<evidence type="ECO:0000256" key="5">
    <source>
        <dbReference type="ARBA" id="ARBA00022679"/>
    </source>
</evidence>
<keyword evidence="10 12" id="KW-0472">Membrane</keyword>
<dbReference type="InterPro" id="IPR036878">
    <property type="entry name" value="Glu_permease_IIB"/>
</dbReference>
<dbReference type="RefSeq" id="WP_080023145.1">
    <property type="nucleotide sequence ID" value="NZ_LTAY01000048.1"/>
</dbReference>
<dbReference type="Pfam" id="PF00367">
    <property type="entry name" value="PTS_EIIB"/>
    <property type="match status" value="1"/>
</dbReference>
<dbReference type="NCBIfam" id="TIGR00826">
    <property type="entry name" value="EIIB_glc"/>
    <property type="match status" value="1"/>
</dbReference>
<dbReference type="GO" id="GO:0009401">
    <property type="term" value="P:phosphoenolpyruvate-dependent sugar phosphotransferase system"/>
    <property type="evidence" value="ECO:0007669"/>
    <property type="project" value="UniProtKB-KW"/>
</dbReference>
<dbReference type="Pfam" id="PF02378">
    <property type="entry name" value="PTS_EIIC"/>
    <property type="match status" value="1"/>
</dbReference>
<dbReference type="GO" id="GO:0008982">
    <property type="term" value="F:protein-N(PI)-phosphohistidine-sugar phosphotransferase activity"/>
    <property type="evidence" value="ECO:0007669"/>
    <property type="project" value="InterPro"/>
</dbReference>
<comment type="caution">
    <text evidence="15">The sequence shown here is derived from an EMBL/GenBank/DDBJ whole genome shotgun (WGS) entry which is preliminary data.</text>
</comment>
<keyword evidence="9 12" id="KW-1133">Transmembrane helix</keyword>
<feature type="domain" description="PTS EIIC type-1" evidence="14">
    <location>
        <begin position="6"/>
        <end position="374"/>
    </location>
</feature>
<dbReference type="PANTHER" id="PTHR30009:SF20">
    <property type="entry name" value="PTS SYSTEM GLUCOSE-SPECIFIC EIICB COMPONENT-RELATED"/>
    <property type="match status" value="1"/>
</dbReference>
<accession>A0A1V4SU45</accession>
<evidence type="ECO:0000313" key="16">
    <source>
        <dbReference type="Proteomes" id="UP000191448"/>
    </source>
</evidence>
<evidence type="ECO:0000256" key="4">
    <source>
        <dbReference type="ARBA" id="ARBA00022597"/>
    </source>
</evidence>
<reference evidence="15 16" key="1">
    <citation type="submission" date="2016-02" db="EMBL/GenBank/DDBJ databases">
        <title>Genome sequence of Clostridium thermobutyricum DSM 4928.</title>
        <authorList>
            <person name="Poehlein A."/>
            <person name="Daniel R."/>
        </authorList>
    </citation>
    <scope>NUCLEOTIDE SEQUENCE [LARGE SCALE GENOMIC DNA]</scope>
    <source>
        <strain evidence="15 16">DSM 4928</strain>
    </source>
</reference>